<protein>
    <submittedName>
        <fullName evidence="3">Uncharacterized protein</fullName>
    </submittedName>
</protein>
<feature type="compositionally biased region" description="Polar residues" evidence="1">
    <location>
        <begin position="72"/>
        <end position="97"/>
    </location>
</feature>
<name>A0A915NFP8_9BILA</name>
<dbReference type="WBParaSite" id="scf7180000418101.g2083">
    <property type="protein sequence ID" value="scf7180000418101.g2083"/>
    <property type="gene ID" value="scf7180000418101.g2083"/>
</dbReference>
<reference evidence="3" key="1">
    <citation type="submission" date="2022-11" db="UniProtKB">
        <authorList>
            <consortium name="WormBaseParasite"/>
        </authorList>
    </citation>
    <scope>IDENTIFICATION</scope>
</reference>
<evidence type="ECO:0000256" key="1">
    <source>
        <dbReference type="SAM" id="MobiDB-lite"/>
    </source>
</evidence>
<feature type="compositionally biased region" description="Polar residues" evidence="1">
    <location>
        <begin position="35"/>
        <end position="47"/>
    </location>
</feature>
<organism evidence="2 3">
    <name type="scientific">Meloidogyne floridensis</name>
    <dbReference type="NCBI Taxonomy" id="298350"/>
    <lineage>
        <taxon>Eukaryota</taxon>
        <taxon>Metazoa</taxon>
        <taxon>Ecdysozoa</taxon>
        <taxon>Nematoda</taxon>
        <taxon>Chromadorea</taxon>
        <taxon>Rhabditida</taxon>
        <taxon>Tylenchina</taxon>
        <taxon>Tylenchomorpha</taxon>
        <taxon>Tylenchoidea</taxon>
        <taxon>Meloidogynidae</taxon>
        <taxon>Meloidogyninae</taxon>
        <taxon>Meloidogyne</taxon>
    </lineage>
</organism>
<proteinExistence type="predicted"/>
<sequence>NPPLGHFEQQLSRSLESLSMDELFGAGQSPEQDKQQQTLNTVEQQGDSMADDQLLRQIIDTLIDEDRKSQSVEKQSTNSTRPMEDQQQNEATSSSSFRPLIPEVSSSIKQELLVTTNNTDNNSNTITSTQTTPFPSWSPYKNLFPATHPAFLLRG</sequence>
<dbReference type="AlphaFoldDB" id="A0A915NFP8"/>
<feature type="compositionally biased region" description="Low complexity" evidence="1">
    <location>
        <begin position="8"/>
        <end position="18"/>
    </location>
</feature>
<evidence type="ECO:0000313" key="2">
    <source>
        <dbReference type="Proteomes" id="UP000887560"/>
    </source>
</evidence>
<feature type="region of interest" description="Disordered" evidence="1">
    <location>
        <begin position="1"/>
        <end position="102"/>
    </location>
</feature>
<evidence type="ECO:0000313" key="3">
    <source>
        <dbReference type="WBParaSite" id="scf7180000418101.g2083"/>
    </source>
</evidence>
<accession>A0A915NFP8</accession>
<keyword evidence="2" id="KW-1185">Reference proteome</keyword>
<dbReference type="Proteomes" id="UP000887560">
    <property type="component" value="Unplaced"/>
</dbReference>